<keyword evidence="5" id="KW-1133">Transmembrane helix</keyword>
<dbReference type="Pfam" id="PF01494">
    <property type="entry name" value="FAD_binding_3"/>
    <property type="match status" value="2"/>
</dbReference>
<dbReference type="Gene3D" id="3.50.50.60">
    <property type="entry name" value="FAD/NAD(P)-binding domain"/>
    <property type="match status" value="1"/>
</dbReference>
<keyword evidence="4" id="KW-0560">Oxidoreductase</keyword>
<feature type="domain" description="FAD-binding" evidence="6">
    <location>
        <begin position="18"/>
        <end position="186"/>
    </location>
</feature>
<dbReference type="GO" id="GO:0004497">
    <property type="term" value="F:monooxygenase activity"/>
    <property type="evidence" value="ECO:0007669"/>
    <property type="project" value="InterPro"/>
</dbReference>
<keyword evidence="3" id="KW-0274">FAD</keyword>
<protein>
    <recommendedName>
        <fullName evidence="6">FAD-binding domain-containing protein</fullName>
    </recommendedName>
</protein>
<evidence type="ECO:0000256" key="3">
    <source>
        <dbReference type="ARBA" id="ARBA00022827"/>
    </source>
</evidence>
<evidence type="ECO:0000256" key="2">
    <source>
        <dbReference type="ARBA" id="ARBA00022630"/>
    </source>
</evidence>
<feature type="domain" description="FAD-binding" evidence="6">
    <location>
        <begin position="314"/>
        <end position="370"/>
    </location>
</feature>
<evidence type="ECO:0000259" key="6">
    <source>
        <dbReference type="Pfam" id="PF01494"/>
    </source>
</evidence>
<dbReference type="OrthoDB" id="2431938at2759"/>
<keyword evidence="8" id="KW-1185">Reference proteome</keyword>
<dbReference type="SUPFAM" id="SSF51905">
    <property type="entry name" value="FAD/NAD(P)-binding domain"/>
    <property type="match status" value="1"/>
</dbReference>
<dbReference type="AlphaFoldDB" id="A0A1Y2GEK4"/>
<keyword evidence="5" id="KW-0472">Membrane</keyword>
<dbReference type="InterPro" id="IPR002938">
    <property type="entry name" value="FAD-bd"/>
</dbReference>
<dbReference type="PRINTS" id="PR00420">
    <property type="entry name" value="RNGMNOXGNASE"/>
</dbReference>
<comment type="similarity">
    <text evidence="1">Belongs to the paxM FAD-dependent monooxygenase family.</text>
</comment>
<comment type="caution">
    <text evidence="7">The sequence shown here is derived from an EMBL/GenBank/DDBJ whole genome shotgun (WGS) entry which is preliminary data.</text>
</comment>
<organism evidence="7 8">
    <name type="scientific">Lobosporangium transversale</name>
    <dbReference type="NCBI Taxonomy" id="64571"/>
    <lineage>
        <taxon>Eukaryota</taxon>
        <taxon>Fungi</taxon>
        <taxon>Fungi incertae sedis</taxon>
        <taxon>Mucoromycota</taxon>
        <taxon>Mortierellomycotina</taxon>
        <taxon>Mortierellomycetes</taxon>
        <taxon>Mortierellales</taxon>
        <taxon>Mortierellaceae</taxon>
        <taxon>Lobosporangium</taxon>
    </lineage>
</organism>
<reference evidence="7 8" key="1">
    <citation type="submission" date="2016-07" db="EMBL/GenBank/DDBJ databases">
        <title>Pervasive Adenine N6-methylation of Active Genes in Fungi.</title>
        <authorList>
            <consortium name="DOE Joint Genome Institute"/>
            <person name="Mondo S.J."/>
            <person name="Dannebaum R.O."/>
            <person name="Kuo R.C."/>
            <person name="Labutti K."/>
            <person name="Haridas S."/>
            <person name="Kuo A."/>
            <person name="Salamov A."/>
            <person name="Ahrendt S.R."/>
            <person name="Lipzen A."/>
            <person name="Sullivan W."/>
            <person name="Andreopoulos W.B."/>
            <person name="Clum A."/>
            <person name="Lindquist E."/>
            <person name="Daum C."/>
            <person name="Ramamoorthy G.K."/>
            <person name="Gryganskyi A."/>
            <person name="Culley D."/>
            <person name="Magnuson J.K."/>
            <person name="James T.Y."/>
            <person name="O'Malley M.A."/>
            <person name="Stajich J.E."/>
            <person name="Spatafora J.W."/>
            <person name="Visel A."/>
            <person name="Grigoriev I.V."/>
        </authorList>
    </citation>
    <scope>NUCLEOTIDE SEQUENCE [LARGE SCALE GENOMIC DNA]</scope>
    <source>
        <strain evidence="7 8">NRRL 3116</strain>
    </source>
</reference>
<proteinExistence type="inferred from homology"/>
<dbReference type="PANTHER" id="PTHR47356">
    <property type="entry name" value="FAD-DEPENDENT MONOOXYGENASE ASQG-RELATED"/>
    <property type="match status" value="1"/>
</dbReference>
<evidence type="ECO:0000256" key="4">
    <source>
        <dbReference type="ARBA" id="ARBA00023002"/>
    </source>
</evidence>
<dbReference type="PANTHER" id="PTHR47356:SF2">
    <property type="entry name" value="FAD-BINDING DOMAIN-CONTAINING PROTEIN-RELATED"/>
    <property type="match status" value="1"/>
</dbReference>
<evidence type="ECO:0000256" key="1">
    <source>
        <dbReference type="ARBA" id="ARBA00007992"/>
    </source>
</evidence>
<dbReference type="GeneID" id="33572254"/>
<keyword evidence="5" id="KW-0812">Transmembrane</keyword>
<dbReference type="InterPro" id="IPR036188">
    <property type="entry name" value="FAD/NAD-bd_sf"/>
</dbReference>
<dbReference type="InterPro" id="IPR050562">
    <property type="entry name" value="FAD_mOase_fung"/>
</dbReference>
<sequence>MSINIGARSLQSCTVPKAKIMIVGAGIGGLFLAGLLERIGVSYHVYERASELRALGSIMTLGPNILPAFEQLGLLEELQSISVPHYKAYMYEKVNMTKLGTIEMLTKKSTGYDDVLFERPKLYKLLRKQVPVEKISLGKKVISVEEKGEKVFIHCSDNTSYEGDMLVGADGAYSAVRQSLYKQLDDQGRLPRVDLEDYSIGWVSMVGIAQLPNLDRYPILKDGASHFSNVLGENFKIWTTVRVPKDRVCWAVAKQLTPEEAKNEKFNNGSGGITGGEWATDAVEAMIQEFKDQPCPWGGKMNDLFELTDKNLISKVFLEEKMFKTWFDGRIGLLGDSCHKMVPGAGQGAVNAMQDAVVLANCIYHLEDTSSKSITAAFEDYFHQRYNHAYGRFQDSSNAMKSIYGQTWTDKIRRFLTFNIVPKIVVSWQLSTVYEYRPQIEWLPQIPNRGTTKVLPQVSSNRRKIENEELASAV</sequence>
<accession>A0A1Y2GEK4</accession>
<dbReference type="InParanoid" id="A0A1Y2GEK4"/>
<feature type="transmembrane region" description="Helical" evidence="5">
    <location>
        <begin position="20"/>
        <end position="36"/>
    </location>
</feature>
<gene>
    <name evidence="7" type="ORF">BCR41DRAFT_424338</name>
</gene>
<dbReference type="RefSeq" id="XP_021878537.1">
    <property type="nucleotide sequence ID" value="XM_022030412.1"/>
</dbReference>
<evidence type="ECO:0000256" key="5">
    <source>
        <dbReference type="SAM" id="Phobius"/>
    </source>
</evidence>
<dbReference type="STRING" id="64571.A0A1Y2GEK4"/>
<evidence type="ECO:0000313" key="8">
    <source>
        <dbReference type="Proteomes" id="UP000193648"/>
    </source>
</evidence>
<dbReference type="GO" id="GO:0071949">
    <property type="term" value="F:FAD binding"/>
    <property type="evidence" value="ECO:0007669"/>
    <property type="project" value="InterPro"/>
</dbReference>
<dbReference type="EMBL" id="MCFF01000036">
    <property type="protein sequence ID" value="ORZ08754.1"/>
    <property type="molecule type" value="Genomic_DNA"/>
</dbReference>
<evidence type="ECO:0000313" key="7">
    <source>
        <dbReference type="EMBL" id="ORZ08754.1"/>
    </source>
</evidence>
<dbReference type="Proteomes" id="UP000193648">
    <property type="component" value="Unassembled WGS sequence"/>
</dbReference>
<name>A0A1Y2GEK4_9FUNG</name>
<keyword evidence="2" id="KW-0285">Flavoprotein</keyword>